<proteinExistence type="predicted"/>
<name>B3S2F8_TRIAD</name>
<dbReference type="PANTHER" id="PTHR44086">
    <property type="entry name" value="THIOSULFATE SULFURTRANSFERASE RDL2, MITOCHONDRIAL-RELATED"/>
    <property type="match status" value="1"/>
</dbReference>
<keyword evidence="3" id="KW-1185">Reference proteome</keyword>
<dbReference type="Gene3D" id="3.40.250.10">
    <property type="entry name" value="Rhodanese-like domain"/>
    <property type="match status" value="1"/>
</dbReference>
<evidence type="ECO:0000259" key="1">
    <source>
        <dbReference type="PROSITE" id="PS50206"/>
    </source>
</evidence>
<dbReference type="PhylomeDB" id="B3S2F8"/>
<sequence>MDEISYEDLVSLIETKNIQLFDVRTPEEIAKYGKIAHSVNVPVHEIRDALQMSAEAFQDKYSVAKPTMDSQHLIFHCQSGKRSRMALDAALQLGYSNARHYRQGFLGWLQRQENTNNEMK</sequence>
<reference evidence="2 3" key="1">
    <citation type="journal article" date="2008" name="Nature">
        <title>The Trichoplax genome and the nature of placozoans.</title>
        <authorList>
            <person name="Srivastava M."/>
            <person name="Begovic E."/>
            <person name="Chapman J."/>
            <person name="Putnam N.H."/>
            <person name="Hellsten U."/>
            <person name="Kawashima T."/>
            <person name="Kuo A."/>
            <person name="Mitros T."/>
            <person name="Salamov A."/>
            <person name="Carpenter M.L."/>
            <person name="Signorovitch A.Y."/>
            <person name="Moreno M.A."/>
            <person name="Kamm K."/>
            <person name="Grimwood J."/>
            <person name="Schmutz J."/>
            <person name="Shapiro H."/>
            <person name="Grigoriev I.V."/>
            <person name="Buss L.W."/>
            <person name="Schierwater B."/>
            <person name="Dellaporta S.L."/>
            <person name="Rokhsar D.S."/>
        </authorList>
    </citation>
    <scope>NUCLEOTIDE SEQUENCE [LARGE SCALE GENOMIC DNA]</scope>
    <source>
        <strain evidence="2 3">Grell-BS-1999</strain>
    </source>
</reference>
<dbReference type="InterPro" id="IPR036873">
    <property type="entry name" value="Rhodanese-like_dom_sf"/>
</dbReference>
<dbReference type="HOGENOM" id="CLU_089574_0_2_1"/>
<feature type="domain" description="Rhodanese" evidence="1">
    <location>
        <begin position="14"/>
        <end position="117"/>
    </location>
</feature>
<accession>B3S2F8</accession>
<organism evidence="2 3">
    <name type="scientific">Trichoplax adhaerens</name>
    <name type="common">Trichoplax reptans</name>
    <dbReference type="NCBI Taxonomy" id="10228"/>
    <lineage>
        <taxon>Eukaryota</taxon>
        <taxon>Metazoa</taxon>
        <taxon>Placozoa</taxon>
        <taxon>Uniplacotomia</taxon>
        <taxon>Trichoplacea</taxon>
        <taxon>Trichoplacidae</taxon>
        <taxon>Trichoplax</taxon>
    </lineage>
</organism>
<dbReference type="RefSeq" id="XP_002114320.1">
    <property type="nucleotide sequence ID" value="XM_002114284.1"/>
</dbReference>
<dbReference type="AlphaFoldDB" id="B3S2F8"/>
<dbReference type="PANTHER" id="PTHR44086:SF14">
    <property type="entry name" value="RHODANESE DOMAIN-CONTAINING PROTEIN"/>
    <property type="match status" value="1"/>
</dbReference>
<dbReference type="SUPFAM" id="SSF52821">
    <property type="entry name" value="Rhodanese/Cell cycle control phosphatase"/>
    <property type="match status" value="1"/>
</dbReference>
<dbReference type="KEGG" id="tad:TRIADDRAFT_58010"/>
<dbReference type="OMA" id="KTFNTIC"/>
<dbReference type="InterPro" id="IPR001763">
    <property type="entry name" value="Rhodanese-like_dom"/>
</dbReference>
<dbReference type="GeneID" id="6755533"/>
<gene>
    <name evidence="2" type="ORF">TRIADDRAFT_58010</name>
</gene>
<dbReference type="STRING" id="10228.B3S2F8"/>
<dbReference type="CTD" id="6755533"/>
<evidence type="ECO:0000313" key="2">
    <source>
        <dbReference type="EMBL" id="EDV23410.1"/>
    </source>
</evidence>
<dbReference type="SMART" id="SM00450">
    <property type="entry name" value="RHOD"/>
    <property type="match status" value="1"/>
</dbReference>
<dbReference type="Proteomes" id="UP000009022">
    <property type="component" value="Unassembled WGS sequence"/>
</dbReference>
<dbReference type="OrthoDB" id="566238at2759"/>
<protein>
    <recommendedName>
        <fullName evidence="1">Rhodanese domain-containing protein</fullName>
    </recommendedName>
</protein>
<dbReference type="eggNOG" id="KOG1530">
    <property type="taxonomic scope" value="Eukaryota"/>
</dbReference>
<evidence type="ECO:0000313" key="3">
    <source>
        <dbReference type="Proteomes" id="UP000009022"/>
    </source>
</evidence>
<dbReference type="EMBL" id="DS985247">
    <property type="protein sequence ID" value="EDV23410.1"/>
    <property type="molecule type" value="Genomic_DNA"/>
</dbReference>
<dbReference type="InParanoid" id="B3S2F8"/>
<dbReference type="PROSITE" id="PS50206">
    <property type="entry name" value="RHODANESE_3"/>
    <property type="match status" value="1"/>
</dbReference>
<dbReference type="Pfam" id="PF00581">
    <property type="entry name" value="Rhodanese"/>
    <property type="match status" value="1"/>
</dbReference>